<dbReference type="AlphaFoldDB" id="A0A7W4XWG1"/>
<gene>
    <name evidence="6" type="ORF">FHR75_001779</name>
</gene>
<keyword evidence="3" id="KW-0804">Transcription</keyword>
<evidence type="ECO:0000256" key="4">
    <source>
        <dbReference type="PROSITE-ProRule" id="PRU00335"/>
    </source>
</evidence>
<dbReference type="InterPro" id="IPR009057">
    <property type="entry name" value="Homeodomain-like_sf"/>
</dbReference>
<dbReference type="PROSITE" id="PS50977">
    <property type="entry name" value="HTH_TETR_2"/>
    <property type="match status" value="1"/>
</dbReference>
<reference evidence="6 7" key="1">
    <citation type="submission" date="2020-08" db="EMBL/GenBank/DDBJ databases">
        <title>The Agave Microbiome: Exploring the role of microbial communities in plant adaptations to desert environments.</title>
        <authorList>
            <person name="Partida-Martinez L.P."/>
        </authorList>
    </citation>
    <scope>NUCLEOTIDE SEQUENCE [LARGE SCALE GENOMIC DNA]</scope>
    <source>
        <strain evidence="6 7">AS2.23</strain>
    </source>
</reference>
<dbReference type="SUPFAM" id="SSF46689">
    <property type="entry name" value="Homeodomain-like"/>
    <property type="match status" value="1"/>
</dbReference>
<evidence type="ECO:0000313" key="6">
    <source>
        <dbReference type="EMBL" id="MBB2900991.1"/>
    </source>
</evidence>
<dbReference type="Pfam" id="PF00440">
    <property type="entry name" value="TetR_N"/>
    <property type="match status" value="1"/>
</dbReference>
<dbReference type="EMBL" id="JACHVY010000001">
    <property type="protein sequence ID" value="MBB2900991.1"/>
    <property type="molecule type" value="Genomic_DNA"/>
</dbReference>
<dbReference type="Gene3D" id="1.10.357.10">
    <property type="entry name" value="Tetracycline Repressor, domain 2"/>
    <property type="match status" value="1"/>
</dbReference>
<dbReference type="InterPro" id="IPR036271">
    <property type="entry name" value="Tet_transcr_reg_TetR-rel_C_sf"/>
</dbReference>
<keyword evidence="1" id="KW-0805">Transcription regulation</keyword>
<organism evidence="6 7">
    <name type="scientific">Kineococcus radiotolerans</name>
    <dbReference type="NCBI Taxonomy" id="131568"/>
    <lineage>
        <taxon>Bacteria</taxon>
        <taxon>Bacillati</taxon>
        <taxon>Actinomycetota</taxon>
        <taxon>Actinomycetes</taxon>
        <taxon>Kineosporiales</taxon>
        <taxon>Kineosporiaceae</taxon>
        <taxon>Kineococcus</taxon>
    </lineage>
</organism>
<protein>
    <submittedName>
        <fullName evidence="6">AcrR family transcriptional regulator</fullName>
    </submittedName>
</protein>
<evidence type="ECO:0000313" key="7">
    <source>
        <dbReference type="Proteomes" id="UP000533269"/>
    </source>
</evidence>
<evidence type="ECO:0000259" key="5">
    <source>
        <dbReference type="PROSITE" id="PS50977"/>
    </source>
</evidence>
<evidence type="ECO:0000256" key="3">
    <source>
        <dbReference type="ARBA" id="ARBA00023163"/>
    </source>
</evidence>
<feature type="domain" description="HTH tetR-type" evidence="5">
    <location>
        <begin position="6"/>
        <end position="66"/>
    </location>
</feature>
<dbReference type="PANTHER" id="PTHR47506:SF1">
    <property type="entry name" value="HTH-TYPE TRANSCRIPTIONAL REGULATOR YJDC"/>
    <property type="match status" value="1"/>
</dbReference>
<dbReference type="Proteomes" id="UP000533269">
    <property type="component" value="Unassembled WGS sequence"/>
</dbReference>
<proteinExistence type="predicted"/>
<evidence type="ECO:0000256" key="1">
    <source>
        <dbReference type="ARBA" id="ARBA00023015"/>
    </source>
</evidence>
<dbReference type="PRINTS" id="PR00455">
    <property type="entry name" value="HTHTETR"/>
</dbReference>
<reference evidence="6 7" key="2">
    <citation type="submission" date="2020-08" db="EMBL/GenBank/DDBJ databases">
        <authorList>
            <person name="Partida-Martinez L."/>
            <person name="Huntemann M."/>
            <person name="Clum A."/>
            <person name="Wang J."/>
            <person name="Palaniappan K."/>
            <person name="Ritter S."/>
            <person name="Chen I.-M."/>
            <person name="Stamatis D."/>
            <person name="Reddy T."/>
            <person name="O'Malley R."/>
            <person name="Daum C."/>
            <person name="Shapiro N."/>
            <person name="Ivanova N."/>
            <person name="Kyrpides N."/>
            <person name="Woyke T."/>
        </authorList>
    </citation>
    <scope>NUCLEOTIDE SEQUENCE [LARGE SCALE GENOMIC DNA]</scope>
    <source>
        <strain evidence="6 7">AS2.23</strain>
    </source>
</reference>
<name>A0A7W4XWG1_KINRA</name>
<dbReference type="RefSeq" id="WP_183391016.1">
    <property type="nucleotide sequence ID" value="NZ_JACHVY010000001.1"/>
</dbReference>
<dbReference type="GO" id="GO:0003677">
    <property type="term" value="F:DNA binding"/>
    <property type="evidence" value="ECO:0007669"/>
    <property type="project" value="UniProtKB-UniRule"/>
</dbReference>
<keyword evidence="2 4" id="KW-0238">DNA-binding</keyword>
<dbReference type="SUPFAM" id="SSF48498">
    <property type="entry name" value="Tetracyclin repressor-like, C-terminal domain"/>
    <property type="match status" value="1"/>
</dbReference>
<dbReference type="InterPro" id="IPR001647">
    <property type="entry name" value="HTH_TetR"/>
</dbReference>
<dbReference type="PANTHER" id="PTHR47506">
    <property type="entry name" value="TRANSCRIPTIONAL REGULATORY PROTEIN"/>
    <property type="match status" value="1"/>
</dbReference>
<comment type="caution">
    <text evidence="6">The sequence shown here is derived from an EMBL/GenBank/DDBJ whole genome shotgun (WGS) entry which is preliminary data.</text>
</comment>
<evidence type="ECO:0000256" key="2">
    <source>
        <dbReference type="ARBA" id="ARBA00023125"/>
    </source>
</evidence>
<accession>A0A7W4XWG1</accession>
<feature type="DNA-binding region" description="H-T-H motif" evidence="4">
    <location>
        <begin position="29"/>
        <end position="48"/>
    </location>
</feature>
<sequence length="202" mass="21170">MGRVQTFDTDEVVRAVRALFWERGFEGVSVPDLETATGVGRSSLYHAFGSKRGLFDAAVRSYLEEVVRPRLRPLTLDPVDPGALPAYLHGVRTVLAEGRAPALRSGCLLLNAATSPIGRDEAVAGAVLGYRAELHTALARGVAAHLPGLPAEEAAQLATLCTATVLSAMVLARVDPAEAARTVDAALALLRARLSPGAGSRP</sequence>
<dbReference type="Gene3D" id="1.10.10.60">
    <property type="entry name" value="Homeodomain-like"/>
    <property type="match status" value="1"/>
</dbReference>